<keyword evidence="1" id="KW-0812">Transmembrane</keyword>
<evidence type="ECO:0000313" key="3">
    <source>
        <dbReference type="EMBL" id="EHG17125.1"/>
    </source>
</evidence>
<dbReference type="RefSeq" id="WP_008822371.1">
    <property type="nucleotide sequence ID" value="NZ_JH376762.1"/>
</dbReference>
<feature type="transmembrane region" description="Helical" evidence="1">
    <location>
        <begin position="163"/>
        <end position="186"/>
    </location>
</feature>
<comment type="caution">
    <text evidence="3">The sequence shown here is derived from an EMBL/GenBank/DDBJ whole genome shotgun (WGS) entry which is preliminary data.</text>
</comment>
<dbReference type="AlphaFoldDB" id="G6AEC6"/>
<reference evidence="3 4" key="1">
    <citation type="submission" date="2011-10" db="EMBL/GenBank/DDBJ databases">
        <title>The Genome Sequence of Prevotella histicola F0411.</title>
        <authorList>
            <consortium name="The Broad Institute Genome Sequencing Platform"/>
            <person name="Earl A."/>
            <person name="Ward D."/>
            <person name="Feldgarden M."/>
            <person name="Gevers D."/>
            <person name="Izard J."/>
            <person name="Ganesan A."/>
            <person name="Blanton J.M."/>
            <person name="Baranova O.V."/>
            <person name="Tanner A.C."/>
            <person name="Mathney J.M.J."/>
            <person name="Dewhirst F.E."/>
            <person name="Young S.K."/>
            <person name="Zeng Q."/>
            <person name="Gargeya S."/>
            <person name="Fitzgerald M."/>
            <person name="Haas B."/>
            <person name="Abouelleil A."/>
            <person name="Alvarado L."/>
            <person name="Arachchi H.M."/>
            <person name="Berlin A."/>
            <person name="Brown A."/>
            <person name="Chapman S.B."/>
            <person name="Chen Z."/>
            <person name="Dunbar C."/>
            <person name="Freedman E."/>
            <person name="Gearin G."/>
            <person name="Gellesch M."/>
            <person name="Goldberg J."/>
            <person name="Griggs A."/>
            <person name="Gujja S."/>
            <person name="Heiman D."/>
            <person name="Howarth C."/>
            <person name="Larson L."/>
            <person name="Lui A."/>
            <person name="MacDonald P.J.P."/>
            <person name="Montmayeur A."/>
            <person name="Murphy C."/>
            <person name="Neiman D."/>
            <person name="Pearson M."/>
            <person name="Priest M."/>
            <person name="Roberts A."/>
            <person name="Saif S."/>
            <person name="Shea T."/>
            <person name="Shenoy N."/>
            <person name="Sisk P."/>
            <person name="Stolte C."/>
            <person name="Sykes S."/>
            <person name="Wortman J."/>
            <person name="Nusbaum C."/>
            <person name="Birren B."/>
        </authorList>
    </citation>
    <scope>NUCLEOTIDE SEQUENCE [LARGE SCALE GENOMIC DNA]</scope>
    <source>
        <strain evidence="3 4">F0411</strain>
    </source>
</reference>
<dbReference type="PATRIC" id="fig|857291.3.peg.449"/>
<feature type="transmembrane region" description="Helical" evidence="1">
    <location>
        <begin position="139"/>
        <end position="157"/>
    </location>
</feature>
<feature type="transmembrane region" description="Helical" evidence="1">
    <location>
        <begin position="28"/>
        <end position="50"/>
    </location>
</feature>
<feature type="transmembrane region" description="Helical" evidence="1">
    <location>
        <begin position="111"/>
        <end position="132"/>
    </location>
</feature>
<evidence type="ECO:0000313" key="4">
    <source>
        <dbReference type="Proteomes" id="UP000004597"/>
    </source>
</evidence>
<dbReference type="SUPFAM" id="SSF48317">
    <property type="entry name" value="Acid phosphatase/Vanadium-dependent haloperoxidase"/>
    <property type="match status" value="1"/>
</dbReference>
<proteinExistence type="predicted"/>
<feature type="transmembrane region" description="Helical" evidence="1">
    <location>
        <begin position="59"/>
        <end position="81"/>
    </location>
</feature>
<accession>G6AEC6</accession>
<keyword evidence="1" id="KW-1133">Transmembrane helix</keyword>
<gene>
    <name evidence="3" type="ORF">HMPREF9138_00453</name>
</gene>
<keyword evidence="4" id="KW-1185">Reference proteome</keyword>
<dbReference type="SMART" id="SM00014">
    <property type="entry name" value="acidPPc"/>
    <property type="match status" value="1"/>
</dbReference>
<dbReference type="GeneID" id="66731066"/>
<name>G6AEC6_9BACT</name>
<dbReference type="Gene3D" id="1.20.144.10">
    <property type="entry name" value="Phosphatidic acid phosphatase type 2/haloperoxidase"/>
    <property type="match status" value="1"/>
</dbReference>
<feature type="domain" description="Phosphatidic acid phosphatase type 2/haloperoxidase" evidence="2">
    <location>
        <begin position="63"/>
        <end position="178"/>
    </location>
</feature>
<evidence type="ECO:0000259" key="2">
    <source>
        <dbReference type="SMART" id="SM00014"/>
    </source>
</evidence>
<protein>
    <recommendedName>
        <fullName evidence="2">Phosphatidic acid phosphatase type 2/haloperoxidase domain-containing protein</fullName>
    </recommendedName>
</protein>
<dbReference type="HOGENOM" id="CLU_072573_10_0_10"/>
<dbReference type="Pfam" id="PF01569">
    <property type="entry name" value="PAP2"/>
    <property type="match status" value="1"/>
</dbReference>
<evidence type="ECO:0000256" key="1">
    <source>
        <dbReference type="SAM" id="Phobius"/>
    </source>
</evidence>
<dbReference type="EMBL" id="AFXP01000003">
    <property type="protein sequence ID" value="EHG17125.1"/>
    <property type="molecule type" value="Genomic_DNA"/>
</dbReference>
<dbReference type="PANTHER" id="PTHR14969:SF13">
    <property type="entry name" value="AT30094P"/>
    <property type="match status" value="1"/>
</dbReference>
<organism evidence="3 4">
    <name type="scientific">Prevotella histicola F0411</name>
    <dbReference type="NCBI Taxonomy" id="857291"/>
    <lineage>
        <taxon>Bacteria</taxon>
        <taxon>Pseudomonadati</taxon>
        <taxon>Bacteroidota</taxon>
        <taxon>Bacteroidia</taxon>
        <taxon>Bacteroidales</taxon>
        <taxon>Prevotellaceae</taxon>
        <taxon>Prevotella</taxon>
    </lineage>
</organism>
<feature type="transmembrane region" description="Helical" evidence="1">
    <location>
        <begin position="207"/>
        <end position="226"/>
    </location>
</feature>
<dbReference type="PANTHER" id="PTHR14969">
    <property type="entry name" value="SPHINGOSINE-1-PHOSPHATE PHOSPHOHYDROLASE"/>
    <property type="match status" value="1"/>
</dbReference>
<dbReference type="STRING" id="857291.HMPREF9138_00453"/>
<dbReference type="InterPro" id="IPR000326">
    <property type="entry name" value="PAP2/HPO"/>
</dbReference>
<dbReference type="Proteomes" id="UP000004597">
    <property type="component" value="Unassembled WGS sequence"/>
</dbReference>
<keyword evidence="1" id="KW-0472">Membrane</keyword>
<sequence length="232" mass="26060">MDIGVIQGIDRLILLAFNGSENLFLDNFVVVLTSAYTWIPLYFSLLYLVIKNNENWQKILLVIGAVAICLLLSNTINLGLVKPLVARLRPLEEPSLRGIISATNNYSASGYSFFSSHTSNAFVLAVFFSLLIRDKVFTTCMLVWCSVVSLTRIYLGVHYPSDVVVGIIFGSSMAVLVYFLYLRIYIRCSDKLHYNISTKYTRTGYSFADIDVVISILILTFIYAAFRAVLSI</sequence>
<dbReference type="InterPro" id="IPR036938">
    <property type="entry name" value="PAP2/HPO_sf"/>
</dbReference>